<evidence type="ECO:0000256" key="3">
    <source>
        <dbReference type="ARBA" id="ARBA00022694"/>
    </source>
</evidence>
<evidence type="ECO:0000313" key="8">
    <source>
        <dbReference type="Proteomes" id="UP000237271"/>
    </source>
</evidence>
<dbReference type="InterPro" id="IPR018948">
    <property type="entry name" value="GTP-bd_TrmE_N"/>
</dbReference>
<comment type="similarity">
    <text evidence="2">Belongs to the TRAFAC class TrmE-Era-EngA-EngB-Septin-like GTPase superfamily. TrmE GTPase family.</text>
</comment>
<proteinExistence type="inferred from homology"/>
<evidence type="ECO:0000313" key="7">
    <source>
        <dbReference type="EMBL" id="POM77491.1"/>
    </source>
</evidence>
<dbReference type="PANTHER" id="PTHR42714:SF2">
    <property type="entry name" value="TRNA MODIFICATION GTPASE GTPBP3, MITOCHONDRIAL"/>
    <property type="match status" value="1"/>
</dbReference>
<dbReference type="AlphaFoldDB" id="A0A2P4YI57"/>
<accession>A0A2P4YI57</accession>
<organism evidence="7 8">
    <name type="scientific">Phytophthora palmivora</name>
    <dbReference type="NCBI Taxonomy" id="4796"/>
    <lineage>
        <taxon>Eukaryota</taxon>
        <taxon>Sar</taxon>
        <taxon>Stramenopiles</taxon>
        <taxon>Oomycota</taxon>
        <taxon>Peronosporomycetes</taxon>
        <taxon>Peronosporales</taxon>
        <taxon>Peronosporaceae</taxon>
        <taxon>Phytophthora</taxon>
    </lineage>
</organism>
<keyword evidence="4" id="KW-0547">Nucleotide-binding</keyword>
<evidence type="ECO:0000256" key="1">
    <source>
        <dbReference type="ARBA" id="ARBA00004173"/>
    </source>
</evidence>
<evidence type="ECO:0000256" key="4">
    <source>
        <dbReference type="ARBA" id="ARBA00022741"/>
    </source>
</evidence>
<reference evidence="7 8" key="1">
    <citation type="journal article" date="2017" name="Genome Biol. Evol.">
        <title>Phytophthora megakarya and P. palmivora, closely related causal agents of cacao black pod rot, underwent increases in genome sizes and gene numbers by different mechanisms.</title>
        <authorList>
            <person name="Ali S.S."/>
            <person name="Shao J."/>
            <person name="Lary D.J."/>
            <person name="Kronmiller B."/>
            <person name="Shen D."/>
            <person name="Strem M.D."/>
            <person name="Amoako-Attah I."/>
            <person name="Akrofi A.Y."/>
            <person name="Begoude B.A."/>
            <person name="Ten Hoopen G.M."/>
            <person name="Coulibaly K."/>
            <person name="Kebe B.I."/>
            <person name="Melnick R.L."/>
            <person name="Guiltinan M.J."/>
            <person name="Tyler B.M."/>
            <person name="Meinhardt L.W."/>
            <person name="Bailey B.A."/>
        </authorList>
    </citation>
    <scope>NUCLEOTIDE SEQUENCE [LARGE SCALE GENOMIC DNA]</scope>
    <source>
        <strain evidence="8">sbr112.9</strain>
    </source>
</reference>
<sequence length="139" mass="15007">MLRRLCALHHATARTRQFASVSTIASHSDIGVYELDTIYALSSAPGKAGVAVIRISGDQADSCLQQLSKSTTLPKPRVAALKKLYHPKTKEHLDDALVLRFPHPNSFTGEDIVELHTHGSVAVISGVLEALSHVPFGMD</sequence>
<comment type="subcellular location">
    <subcellularLocation>
        <location evidence="1">Mitochondrion</location>
    </subcellularLocation>
</comment>
<feature type="domain" description="GTP-binding protein TrmE N-terminal" evidence="6">
    <location>
        <begin position="37"/>
        <end position="131"/>
    </location>
</feature>
<dbReference type="SUPFAM" id="SSF103025">
    <property type="entry name" value="Folate-binding domain"/>
    <property type="match status" value="1"/>
</dbReference>
<name>A0A2P4YI57_9STRA</name>
<dbReference type="Proteomes" id="UP000237271">
    <property type="component" value="Unassembled WGS sequence"/>
</dbReference>
<gene>
    <name evidence="7" type="ORF">PHPALM_5114</name>
</gene>
<dbReference type="PANTHER" id="PTHR42714">
    <property type="entry name" value="TRNA MODIFICATION GTPASE GTPBP3"/>
    <property type="match status" value="1"/>
</dbReference>
<evidence type="ECO:0000259" key="6">
    <source>
        <dbReference type="Pfam" id="PF10396"/>
    </source>
</evidence>
<dbReference type="Pfam" id="PF10396">
    <property type="entry name" value="TrmE_N"/>
    <property type="match status" value="1"/>
</dbReference>
<dbReference type="GO" id="GO:0002098">
    <property type="term" value="P:tRNA wobble uridine modification"/>
    <property type="evidence" value="ECO:0007669"/>
    <property type="project" value="TreeGrafter"/>
</dbReference>
<dbReference type="EMBL" id="NCKW01002556">
    <property type="protein sequence ID" value="POM77491.1"/>
    <property type="molecule type" value="Genomic_DNA"/>
</dbReference>
<dbReference type="Gene3D" id="3.30.1360.120">
    <property type="entry name" value="Probable tRNA modification gtpase trme, domain 1"/>
    <property type="match status" value="1"/>
</dbReference>
<dbReference type="CDD" id="cd14858">
    <property type="entry name" value="TrmE_N"/>
    <property type="match status" value="1"/>
</dbReference>
<keyword evidence="8" id="KW-1185">Reference proteome</keyword>
<dbReference type="InterPro" id="IPR027266">
    <property type="entry name" value="TrmE/GcvT-like"/>
</dbReference>
<dbReference type="GO" id="GO:0005525">
    <property type="term" value="F:GTP binding"/>
    <property type="evidence" value="ECO:0007669"/>
    <property type="project" value="UniProtKB-KW"/>
</dbReference>
<protein>
    <submittedName>
        <fullName evidence="7">tRNA modification GTPase TrmE</fullName>
    </submittedName>
</protein>
<keyword evidence="5" id="KW-0342">GTP-binding</keyword>
<evidence type="ECO:0000256" key="5">
    <source>
        <dbReference type="ARBA" id="ARBA00023134"/>
    </source>
</evidence>
<dbReference type="OrthoDB" id="188276at2759"/>
<dbReference type="GO" id="GO:0030488">
    <property type="term" value="P:tRNA methylation"/>
    <property type="evidence" value="ECO:0007669"/>
    <property type="project" value="TreeGrafter"/>
</dbReference>
<dbReference type="GO" id="GO:0005739">
    <property type="term" value="C:mitochondrion"/>
    <property type="evidence" value="ECO:0007669"/>
    <property type="project" value="UniProtKB-SubCell"/>
</dbReference>
<dbReference type="FunFam" id="3.30.1360.120:FF:000007">
    <property type="entry name" value="tRNA modification GTPase GTPBP3, mitochondrial"/>
    <property type="match status" value="1"/>
</dbReference>
<evidence type="ECO:0000256" key="2">
    <source>
        <dbReference type="ARBA" id="ARBA00011043"/>
    </source>
</evidence>
<comment type="caution">
    <text evidence="7">The sequence shown here is derived from an EMBL/GenBank/DDBJ whole genome shotgun (WGS) entry which is preliminary data.</text>
</comment>
<keyword evidence="3" id="KW-0819">tRNA processing</keyword>